<dbReference type="GO" id="GO:0005737">
    <property type="term" value="C:cytoplasm"/>
    <property type="evidence" value="ECO:0007669"/>
    <property type="project" value="UniProtKB-SubCell"/>
</dbReference>
<dbReference type="CDD" id="cd04489">
    <property type="entry name" value="ExoVII_LU_OBF"/>
    <property type="match status" value="1"/>
</dbReference>
<keyword evidence="4 5" id="KW-0269">Exonuclease</keyword>
<evidence type="ECO:0000259" key="8">
    <source>
        <dbReference type="Pfam" id="PF02601"/>
    </source>
</evidence>
<comment type="function">
    <text evidence="5">Bidirectionally degrades single-stranded DNA into large acid-insoluble oligonucleotides, which are then degraded further into small acid-soluble oligonucleotides.</text>
</comment>
<evidence type="ECO:0000313" key="10">
    <source>
        <dbReference type="EMBL" id="NEN75403.1"/>
    </source>
</evidence>
<accession>A0A6L9Y4W3</accession>
<organism evidence="10 11">
    <name type="scientific">Pelistega ratti</name>
    <dbReference type="NCBI Taxonomy" id="2652177"/>
    <lineage>
        <taxon>Bacteria</taxon>
        <taxon>Pseudomonadati</taxon>
        <taxon>Pseudomonadota</taxon>
        <taxon>Betaproteobacteria</taxon>
        <taxon>Burkholderiales</taxon>
        <taxon>Alcaligenaceae</taxon>
        <taxon>Pelistega</taxon>
    </lineage>
</organism>
<keyword evidence="3 5" id="KW-0378">Hydrolase</keyword>
<comment type="subcellular location">
    <subcellularLocation>
        <location evidence="5 6">Cytoplasm</location>
    </subcellularLocation>
</comment>
<keyword evidence="1 5" id="KW-0963">Cytoplasm</keyword>
<dbReference type="NCBIfam" id="TIGR00237">
    <property type="entry name" value="xseA"/>
    <property type="match status" value="1"/>
</dbReference>
<evidence type="ECO:0000256" key="2">
    <source>
        <dbReference type="ARBA" id="ARBA00022722"/>
    </source>
</evidence>
<gene>
    <name evidence="5" type="primary">xseA</name>
    <name evidence="10" type="ORF">F9B74_03560</name>
</gene>
<feature type="coiled-coil region" evidence="7">
    <location>
        <begin position="333"/>
        <end position="361"/>
    </location>
</feature>
<sequence length="477" mass="55210">MNVNDFYGIDTPSPLGQEKPVVSVSQLNRYVTRVLSEQIDVLWIKGEISNFIQSAAGHWYFTLKDDHAQVRAVMFRGKTVSVDFRPQNGMEVEVFAQVTLYEPRGDYQLQVWQLRQSGLGNLHETFLRLKDKLEKEGLFDARRKKPLPSFIRTVGIITSLGAAALQDVLTAIRRRAPYMRIIIYPSLVQGKEAPQSLINALSQVKERQEIDVLLMVRGGGSIEDLWAFNDEQLAREIAQFPLPVVSGVGHETDFTITDFVVDVRAPTPTAAAELVSVTTEAWQNTISHYLQRLYRAFTHQEQTYIMRLDRASHRLISPQQRLQQWFEKTQFLHQRLEKNIHQQLKDNALLLNQEVRALQQNRPDITVLRHQVESLEKRLYRSLPQQIIPKQEKIKQYTHQLIRLMPRLWQYKQSQLEAKKASLYAYNPRAILQRGYSITYDEQMKVVRQAKQLQKGQTLQIELGQGRVNVCVLDADN</sequence>
<evidence type="ECO:0000256" key="1">
    <source>
        <dbReference type="ARBA" id="ARBA00022490"/>
    </source>
</evidence>
<comment type="catalytic activity">
    <reaction evidence="5 6">
        <text>Exonucleolytic cleavage in either 5'- to 3'- or 3'- to 5'-direction to yield nucleoside 5'-phosphates.</text>
        <dbReference type="EC" id="3.1.11.6"/>
    </reaction>
</comment>
<evidence type="ECO:0000256" key="4">
    <source>
        <dbReference type="ARBA" id="ARBA00022839"/>
    </source>
</evidence>
<feature type="domain" description="OB-fold nucleic acid binding" evidence="9">
    <location>
        <begin position="23"/>
        <end position="114"/>
    </location>
</feature>
<dbReference type="GO" id="GO:0003676">
    <property type="term" value="F:nucleic acid binding"/>
    <property type="evidence" value="ECO:0007669"/>
    <property type="project" value="InterPro"/>
</dbReference>
<evidence type="ECO:0000313" key="11">
    <source>
        <dbReference type="Proteomes" id="UP000477651"/>
    </source>
</evidence>
<proteinExistence type="inferred from homology"/>
<dbReference type="Pfam" id="PF13742">
    <property type="entry name" value="tRNA_anti_2"/>
    <property type="match status" value="1"/>
</dbReference>
<comment type="caution">
    <text evidence="10">The sequence shown here is derived from an EMBL/GenBank/DDBJ whole genome shotgun (WGS) entry which is preliminary data.</text>
</comment>
<dbReference type="InterPro" id="IPR020579">
    <property type="entry name" value="Exonuc_VII_lsu_C"/>
</dbReference>
<keyword evidence="11" id="KW-1185">Reference proteome</keyword>
<evidence type="ECO:0000256" key="3">
    <source>
        <dbReference type="ARBA" id="ARBA00022801"/>
    </source>
</evidence>
<dbReference type="AlphaFoldDB" id="A0A6L9Y4W3"/>
<dbReference type="Proteomes" id="UP000477651">
    <property type="component" value="Unassembled WGS sequence"/>
</dbReference>
<dbReference type="HAMAP" id="MF_00378">
    <property type="entry name" value="Exonuc_7_L"/>
    <property type="match status" value="1"/>
</dbReference>
<evidence type="ECO:0000259" key="9">
    <source>
        <dbReference type="Pfam" id="PF13742"/>
    </source>
</evidence>
<comment type="similarity">
    <text evidence="5 6">Belongs to the XseA family.</text>
</comment>
<feature type="domain" description="Exonuclease VII large subunit C-terminal" evidence="8">
    <location>
        <begin position="138"/>
        <end position="470"/>
    </location>
</feature>
<dbReference type="PANTHER" id="PTHR30008:SF0">
    <property type="entry name" value="EXODEOXYRIBONUCLEASE 7 LARGE SUBUNIT"/>
    <property type="match status" value="1"/>
</dbReference>
<name>A0A6L9Y4W3_9BURK</name>
<dbReference type="InterPro" id="IPR003753">
    <property type="entry name" value="Exonuc_VII_L"/>
</dbReference>
<dbReference type="GO" id="GO:0009318">
    <property type="term" value="C:exodeoxyribonuclease VII complex"/>
    <property type="evidence" value="ECO:0007669"/>
    <property type="project" value="UniProtKB-UniRule"/>
</dbReference>
<dbReference type="GO" id="GO:0008855">
    <property type="term" value="F:exodeoxyribonuclease VII activity"/>
    <property type="evidence" value="ECO:0007669"/>
    <property type="project" value="UniProtKB-UniRule"/>
</dbReference>
<dbReference type="EMBL" id="JAAGYR010000005">
    <property type="protein sequence ID" value="NEN75403.1"/>
    <property type="molecule type" value="Genomic_DNA"/>
</dbReference>
<protein>
    <recommendedName>
        <fullName evidence="5">Exodeoxyribonuclease 7 large subunit</fullName>
        <ecNumber evidence="5">3.1.11.6</ecNumber>
    </recommendedName>
    <alternativeName>
        <fullName evidence="5">Exodeoxyribonuclease VII large subunit</fullName>
        <shortName evidence="5">Exonuclease VII large subunit</shortName>
    </alternativeName>
</protein>
<keyword evidence="2 5" id="KW-0540">Nuclease</keyword>
<dbReference type="Pfam" id="PF02601">
    <property type="entry name" value="Exonuc_VII_L"/>
    <property type="match status" value="1"/>
</dbReference>
<comment type="subunit">
    <text evidence="5">Heterooligomer composed of large and small subunits.</text>
</comment>
<dbReference type="GO" id="GO:0006308">
    <property type="term" value="P:DNA catabolic process"/>
    <property type="evidence" value="ECO:0007669"/>
    <property type="project" value="UniProtKB-UniRule"/>
</dbReference>
<evidence type="ECO:0000256" key="7">
    <source>
        <dbReference type="SAM" id="Coils"/>
    </source>
</evidence>
<dbReference type="PANTHER" id="PTHR30008">
    <property type="entry name" value="EXODEOXYRIBONUCLEASE 7 LARGE SUBUNIT"/>
    <property type="match status" value="1"/>
</dbReference>
<evidence type="ECO:0000256" key="6">
    <source>
        <dbReference type="RuleBase" id="RU004355"/>
    </source>
</evidence>
<dbReference type="InterPro" id="IPR025824">
    <property type="entry name" value="OB-fold_nuc-bd_dom"/>
</dbReference>
<reference evidence="10 11" key="1">
    <citation type="submission" date="2020-02" db="EMBL/GenBank/DDBJ databases">
        <title>Pelistega sp. NLN82 were isolated from wild rodents of the Hainan Island.</title>
        <authorList>
            <person name="Niu N."/>
            <person name="Zhou J."/>
        </authorList>
    </citation>
    <scope>NUCLEOTIDE SEQUENCE [LARGE SCALE GENOMIC DNA]</scope>
    <source>
        <strain evidence="10 11">NLN82</strain>
    </source>
</reference>
<keyword evidence="7" id="KW-0175">Coiled coil</keyword>
<dbReference type="EC" id="3.1.11.6" evidence="5"/>
<evidence type="ECO:0000256" key="5">
    <source>
        <dbReference type="HAMAP-Rule" id="MF_00378"/>
    </source>
</evidence>